<dbReference type="Pfam" id="PF03466">
    <property type="entry name" value="LysR_substrate"/>
    <property type="match status" value="1"/>
</dbReference>
<evidence type="ECO:0000256" key="4">
    <source>
        <dbReference type="ARBA" id="ARBA00023163"/>
    </source>
</evidence>
<organism evidence="6 7">
    <name type="scientific">Actinoallomurus bryophytorum</name>
    <dbReference type="NCBI Taxonomy" id="1490222"/>
    <lineage>
        <taxon>Bacteria</taxon>
        <taxon>Bacillati</taxon>
        <taxon>Actinomycetota</taxon>
        <taxon>Actinomycetes</taxon>
        <taxon>Streptosporangiales</taxon>
        <taxon>Thermomonosporaceae</taxon>
        <taxon>Actinoallomurus</taxon>
    </lineage>
</organism>
<dbReference type="RefSeq" id="WP_141955728.1">
    <property type="nucleotide sequence ID" value="NZ_VFOZ01000001.1"/>
</dbReference>
<protein>
    <submittedName>
        <fullName evidence="6">DNA-binding transcriptional LysR family regulator</fullName>
    </submittedName>
</protein>
<dbReference type="CDD" id="cd08414">
    <property type="entry name" value="PBP2_LTTR_aromatics_like"/>
    <property type="match status" value="1"/>
</dbReference>
<keyword evidence="7" id="KW-1185">Reference proteome</keyword>
<dbReference type="GO" id="GO:0003677">
    <property type="term" value="F:DNA binding"/>
    <property type="evidence" value="ECO:0007669"/>
    <property type="project" value="UniProtKB-KW"/>
</dbReference>
<dbReference type="InterPro" id="IPR036390">
    <property type="entry name" value="WH_DNA-bd_sf"/>
</dbReference>
<proteinExistence type="inferred from homology"/>
<keyword evidence="3 6" id="KW-0238">DNA-binding</keyword>
<dbReference type="OrthoDB" id="79118at2"/>
<dbReference type="Pfam" id="PF00126">
    <property type="entry name" value="HTH_1"/>
    <property type="match status" value="1"/>
</dbReference>
<evidence type="ECO:0000256" key="3">
    <source>
        <dbReference type="ARBA" id="ARBA00023125"/>
    </source>
</evidence>
<evidence type="ECO:0000259" key="5">
    <source>
        <dbReference type="PROSITE" id="PS50931"/>
    </source>
</evidence>
<dbReference type="PANTHER" id="PTHR30346:SF0">
    <property type="entry name" value="HCA OPERON TRANSCRIPTIONAL ACTIVATOR HCAR"/>
    <property type="match status" value="1"/>
</dbReference>
<dbReference type="Proteomes" id="UP000316096">
    <property type="component" value="Unassembled WGS sequence"/>
</dbReference>
<dbReference type="InterPro" id="IPR000847">
    <property type="entry name" value="LysR_HTH_N"/>
</dbReference>
<dbReference type="GO" id="GO:0032993">
    <property type="term" value="C:protein-DNA complex"/>
    <property type="evidence" value="ECO:0007669"/>
    <property type="project" value="TreeGrafter"/>
</dbReference>
<comment type="caution">
    <text evidence="6">The sequence shown here is derived from an EMBL/GenBank/DDBJ whole genome shotgun (WGS) entry which is preliminary data.</text>
</comment>
<keyword evidence="4" id="KW-0804">Transcription</keyword>
<name>A0A543CJ56_9ACTN</name>
<dbReference type="GO" id="GO:0003700">
    <property type="term" value="F:DNA-binding transcription factor activity"/>
    <property type="evidence" value="ECO:0007669"/>
    <property type="project" value="InterPro"/>
</dbReference>
<reference evidence="6 7" key="1">
    <citation type="submission" date="2019-06" db="EMBL/GenBank/DDBJ databases">
        <title>Sequencing the genomes of 1000 actinobacteria strains.</title>
        <authorList>
            <person name="Klenk H.-P."/>
        </authorList>
    </citation>
    <scope>NUCLEOTIDE SEQUENCE [LARGE SCALE GENOMIC DNA]</scope>
    <source>
        <strain evidence="6 7">DSM 102200</strain>
    </source>
</reference>
<dbReference type="AlphaFoldDB" id="A0A543CJ56"/>
<sequence>MEQREIEAFLTLADELHFGRTAERLHVSTARISQAIKTLERRVGAPLFERTSRRVALTPLGRRLHEDLRPAYQGIQEGLERAIAAGRGVDGVLRVGFVNAAAGRLILLVADGFRVRHPRCAVEIREVQVGDCLVALRAGEIDVLLATFPIEEADLTTGSVLLSEPRVLAVSSRHPFARRESVSLEDLARDEVLRAPCSDLDYWEAARVPERTPGGRPIERGQPTATFQEMLTLIGAGRGIYPVGAHATRYYTRPDVTYVPFRGAPPLEWGLIWRTSAETSRVRAFDEAARDVITARGGPEHDAVRPRAVAAR</sequence>
<gene>
    <name evidence="6" type="ORF">FB559_2490</name>
</gene>
<dbReference type="SUPFAM" id="SSF53850">
    <property type="entry name" value="Periplasmic binding protein-like II"/>
    <property type="match status" value="1"/>
</dbReference>
<dbReference type="FunFam" id="1.10.10.10:FF:000001">
    <property type="entry name" value="LysR family transcriptional regulator"/>
    <property type="match status" value="1"/>
</dbReference>
<dbReference type="InterPro" id="IPR036388">
    <property type="entry name" value="WH-like_DNA-bd_sf"/>
</dbReference>
<evidence type="ECO:0000256" key="1">
    <source>
        <dbReference type="ARBA" id="ARBA00009437"/>
    </source>
</evidence>
<feature type="domain" description="HTH lysR-type" evidence="5">
    <location>
        <begin position="1"/>
        <end position="58"/>
    </location>
</feature>
<dbReference type="EMBL" id="VFOZ01000001">
    <property type="protein sequence ID" value="TQL96937.1"/>
    <property type="molecule type" value="Genomic_DNA"/>
</dbReference>
<evidence type="ECO:0000256" key="2">
    <source>
        <dbReference type="ARBA" id="ARBA00023015"/>
    </source>
</evidence>
<dbReference type="PANTHER" id="PTHR30346">
    <property type="entry name" value="TRANSCRIPTIONAL DUAL REGULATOR HCAR-RELATED"/>
    <property type="match status" value="1"/>
</dbReference>
<accession>A0A543CJ56</accession>
<evidence type="ECO:0000313" key="7">
    <source>
        <dbReference type="Proteomes" id="UP000316096"/>
    </source>
</evidence>
<dbReference type="Gene3D" id="3.40.190.10">
    <property type="entry name" value="Periplasmic binding protein-like II"/>
    <property type="match status" value="2"/>
</dbReference>
<dbReference type="Gene3D" id="1.10.10.10">
    <property type="entry name" value="Winged helix-like DNA-binding domain superfamily/Winged helix DNA-binding domain"/>
    <property type="match status" value="1"/>
</dbReference>
<comment type="similarity">
    <text evidence="1">Belongs to the LysR transcriptional regulatory family.</text>
</comment>
<evidence type="ECO:0000313" key="6">
    <source>
        <dbReference type="EMBL" id="TQL96937.1"/>
    </source>
</evidence>
<keyword evidence="2" id="KW-0805">Transcription regulation</keyword>
<dbReference type="PROSITE" id="PS50931">
    <property type="entry name" value="HTH_LYSR"/>
    <property type="match status" value="1"/>
</dbReference>
<dbReference type="InterPro" id="IPR005119">
    <property type="entry name" value="LysR_subst-bd"/>
</dbReference>
<dbReference type="SUPFAM" id="SSF46785">
    <property type="entry name" value="Winged helix' DNA-binding domain"/>
    <property type="match status" value="1"/>
</dbReference>